<dbReference type="Gene3D" id="1.20.1740.10">
    <property type="entry name" value="Amino acid/polyamine transporter I"/>
    <property type="match status" value="1"/>
</dbReference>
<comment type="caution">
    <text evidence="6">The sequence shown here is derived from an EMBL/GenBank/DDBJ whole genome shotgun (WGS) entry which is preliminary data.</text>
</comment>
<keyword evidence="3 5" id="KW-1133">Transmembrane helix</keyword>
<reference evidence="7" key="1">
    <citation type="journal article" date="2019" name="Int. J. Syst. Evol. Microbiol.">
        <title>The Global Catalogue of Microorganisms (GCM) 10K type strain sequencing project: providing services to taxonomists for standard genome sequencing and annotation.</title>
        <authorList>
            <consortium name="The Broad Institute Genomics Platform"/>
            <consortium name="The Broad Institute Genome Sequencing Center for Infectious Disease"/>
            <person name="Wu L."/>
            <person name="Ma J."/>
        </authorList>
    </citation>
    <scope>NUCLEOTIDE SEQUENCE [LARGE SCALE GENOMIC DNA]</scope>
    <source>
        <strain evidence="7">JCM 16221</strain>
    </source>
</reference>
<feature type="transmembrane region" description="Helical" evidence="5">
    <location>
        <begin position="161"/>
        <end position="182"/>
    </location>
</feature>
<keyword evidence="2 5" id="KW-0812">Transmembrane</keyword>
<feature type="transmembrane region" description="Helical" evidence="5">
    <location>
        <begin position="247"/>
        <end position="268"/>
    </location>
</feature>
<comment type="subcellular location">
    <subcellularLocation>
        <location evidence="1">Membrane</location>
        <topology evidence="1">Multi-pass membrane protein</topology>
    </subcellularLocation>
</comment>
<dbReference type="Proteomes" id="UP001501218">
    <property type="component" value="Unassembled WGS sequence"/>
</dbReference>
<keyword evidence="7" id="KW-1185">Reference proteome</keyword>
<evidence type="ECO:0000313" key="6">
    <source>
        <dbReference type="EMBL" id="GAA2339677.1"/>
    </source>
</evidence>
<evidence type="ECO:0000256" key="3">
    <source>
        <dbReference type="ARBA" id="ARBA00022989"/>
    </source>
</evidence>
<evidence type="ECO:0000256" key="4">
    <source>
        <dbReference type="ARBA" id="ARBA00023136"/>
    </source>
</evidence>
<organism evidence="6 7">
    <name type="scientific">Saccharopolyspora halophila</name>
    <dbReference type="NCBI Taxonomy" id="405551"/>
    <lineage>
        <taxon>Bacteria</taxon>
        <taxon>Bacillati</taxon>
        <taxon>Actinomycetota</taxon>
        <taxon>Actinomycetes</taxon>
        <taxon>Pseudonocardiales</taxon>
        <taxon>Pseudonocardiaceae</taxon>
        <taxon>Saccharopolyspora</taxon>
    </lineage>
</organism>
<keyword evidence="4 5" id="KW-0472">Membrane</keyword>
<feature type="transmembrane region" description="Helical" evidence="5">
    <location>
        <begin position="203"/>
        <end position="227"/>
    </location>
</feature>
<evidence type="ECO:0000256" key="5">
    <source>
        <dbReference type="SAM" id="Phobius"/>
    </source>
</evidence>
<proteinExistence type="predicted"/>
<evidence type="ECO:0000313" key="7">
    <source>
        <dbReference type="Proteomes" id="UP001501218"/>
    </source>
</evidence>
<protein>
    <recommendedName>
        <fullName evidence="8">Amino acid permease</fullName>
    </recommendedName>
</protein>
<sequence>MPLALSGMLGIGVLLGPAPAVAAAGPWALLGLPVALVAAICAAVTTAHQSDSYRGRGAVYACVRERVGLLPSRVGASAHLAGQVAAMAAIARVLGDFFLPSAAPQVAAAAILLVVLSATTGLRIEGGAAWLWTALSLLVIGLVALTCFAIAPVGGQPAGEAAGSAVGPFGAAGVLFVAFLGIERLTAPDGRRFTGRAIRRGAAISLGVVTAALVVMTLALAYQLGWARLALSPSPVREVLTAAAATNMRPLISVGAAVALLPVLLGALESFRSTASSLARDNELPRALGRVGSGGTPYLLDLLGGVAAVVVALVVSPVAAMSFAACALLLHYALASAGARLLLADGPAWSMRAACLGMGLSVVLAMSMPVDAMLCTVAVVVIGPLLAGGVSRRWK</sequence>
<evidence type="ECO:0008006" key="8">
    <source>
        <dbReference type="Google" id="ProtNLM"/>
    </source>
</evidence>
<accession>A0ABP5SZE6</accession>
<dbReference type="EMBL" id="BAAARA010000004">
    <property type="protein sequence ID" value="GAA2339677.1"/>
    <property type="molecule type" value="Genomic_DNA"/>
</dbReference>
<feature type="transmembrane region" description="Helical" evidence="5">
    <location>
        <begin position="298"/>
        <end position="315"/>
    </location>
</feature>
<gene>
    <name evidence="6" type="ORF">GCM10009854_15110</name>
</gene>
<evidence type="ECO:0000256" key="1">
    <source>
        <dbReference type="ARBA" id="ARBA00004141"/>
    </source>
</evidence>
<dbReference type="PANTHER" id="PTHR42770">
    <property type="entry name" value="AMINO ACID TRANSPORTER-RELATED"/>
    <property type="match status" value="1"/>
</dbReference>
<feature type="transmembrane region" description="Helical" evidence="5">
    <location>
        <begin position="130"/>
        <end position="155"/>
    </location>
</feature>
<name>A0ABP5SZE6_9PSEU</name>
<feature type="transmembrane region" description="Helical" evidence="5">
    <location>
        <begin position="70"/>
        <end position="91"/>
    </location>
</feature>
<dbReference type="InterPro" id="IPR050367">
    <property type="entry name" value="APC_superfamily"/>
</dbReference>
<dbReference type="PANTHER" id="PTHR42770:SF7">
    <property type="entry name" value="MEMBRANE PROTEIN"/>
    <property type="match status" value="1"/>
</dbReference>
<feature type="transmembrane region" description="Helical" evidence="5">
    <location>
        <begin position="32"/>
        <end position="49"/>
    </location>
</feature>
<feature type="transmembrane region" description="Helical" evidence="5">
    <location>
        <begin position="355"/>
        <end position="387"/>
    </location>
</feature>
<evidence type="ECO:0000256" key="2">
    <source>
        <dbReference type="ARBA" id="ARBA00022692"/>
    </source>
</evidence>
<feature type="transmembrane region" description="Helical" evidence="5">
    <location>
        <begin position="97"/>
        <end position="118"/>
    </location>
</feature>